<organism evidence="2 3">
    <name type="scientific">Macleaya cordata</name>
    <name type="common">Five-seeded plume-poppy</name>
    <name type="synonym">Bocconia cordata</name>
    <dbReference type="NCBI Taxonomy" id="56857"/>
    <lineage>
        <taxon>Eukaryota</taxon>
        <taxon>Viridiplantae</taxon>
        <taxon>Streptophyta</taxon>
        <taxon>Embryophyta</taxon>
        <taxon>Tracheophyta</taxon>
        <taxon>Spermatophyta</taxon>
        <taxon>Magnoliopsida</taxon>
        <taxon>Ranunculales</taxon>
        <taxon>Papaveraceae</taxon>
        <taxon>Papaveroideae</taxon>
        <taxon>Macleaya</taxon>
    </lineage>
</organism>
<feature type="region of interest" description="Disordered" evidence="1">
    <location>
        <begin position="41"/>
        <end position="78"/>
    </location>
</feature>
<protein>
    <recommendedName>
        <fullName evidence="4">Heavy metal-associated domain</fullName>
    </recommendedName>
</protein>
<dbReference type="PANTHER" id="PTHR47488:SF7">
    <property type="entry name" value="HEAVY METAL TRANSPORT_DETOXIFICATION SUPERFAMILY PROTEIN"/>
    <property type="match status" value="1"/>
</dbReference>
<keyword evidence="3" id="KW-1185">Reference proteome</keyword>
<gene>
    <name evidence="2" type="ORF">BVC80_1663g33</name>
</gene>
<evidence type="ECO:0008006" key="4">
    <source>
        <dbReference type="Google" id="ProtNLM"/>
    </source>
</evidence>
<reference evidence="2 3" key="1">
    <citation type="journal article" date="2017" name="Mol. Plant">
        <title>The Genome of Medicinal Plant Macleaya cordata Provides New Insights into Benzylisoquinoline Alkaloids Metabolism.</title>
        <authorList>
            <person name="Liu X."/>
            <person name="Liu Y."/>
            <person name="Huang P."/>
            <person name="Ma Y."/>
            <person name="Qing Z."/>
            <person name="Tang Q."/>
            <person name="Cao H."/>
            <person name="Cheng P."/>
            <person name="Zheng Y."/>
            <person name="Yuan Z."/>
            <person name="Zhou Y."/>
            <person name="Liu J."/>
            <person name="Tang Z."/>
            <person name="Zhuo Y."/>
            <person name="Zhang Y."/>
            <person name="Yu L."/>
            <person name="Huang J."/>
            <person name="Yang P."/>
            <person name="Peng Q."/>
            <person name="Zhang J."/>
            <person name="Jiang W."/>
            <person name="Zhang Z."/>
            <person name="Lin K."/>
            <person name="Ro D.K."/>
            <person name="Chen X."/>
            <person name="Xiong X."/>
            <person name="Shang Y."/>
            <person name="Huang S."/>
            <person name="Zeng J."/>
        </authorList>
    </citation>
    <scope>NUCLEOTIDE SEQUENCE [LARGE SCALE GENOMIC DNA]</scope>
    <source>
        <strain evidence="3">cv. BLH2017</strain>
        <tissue evidence="2">Root</tissue>
    </source>
</reference>
<dbReference type="OMA" id="YDGCRCG"/>
<accession>A0A200RBQ2</accession>
<evidence type="ECO:0000313" key="3">
    <source>
        <dbReference type="Proteomes" id="UP000195402"/>
    </source>
</evidence>
<dbReference type="PANTHER" id="PTHR47488">
    <property type="entry name" value="HEAVY METAL TRANSPORT/DETOXIFICATION SUPERFAMILY PROTEIN"/>
    <property type="match status" value="1"/>
</dbReference>
<dbReference type="PRINTS" id="PR01217">
    <property type="entry name" value="PRICHEXTENSN"/>
</dbReference>
<evidence type="ECO:0000313" key="2">
    <source>
        <dbReference type="EMBL" id="OVA20142.1"/>
    </source>
</evidence>
<dbReference type="Proteomes" id="UP000195402">
    <property type="component" value="Unassembled WGS sequence"/>
</dbReference>
<sequence length="174" mass="18972">MAEKIIDKKTNTVTISGPFDPNAFSRKLCCKAGKSIISIEIIEPEPAPKKSEPEPAPKEPEPAPKKSEPEPAPKAPEPVHVPIIFEPITVPKAPEPVRVPITFEPVTVVPGYPPNFGVCCEQCYQGYGGGPCYHGHGRPPPPAPCYDGYGYGRYRGYVRCDYFSEEDPTGCTIM</sequence>
<dbReference type="InterPro" id="IPR044169">
    <property type="entry name" value="PI21"/>
</dbReference>
<feature type="compositionally biased region" description="Basic and acidic residues" evidence="1">
    <location>
        <begin position="46"/>
        <end position="71"/>
    </location>
</feature>
<dbReference type="AlphaFoldDB" id="A0A200RBQ2"/>
<proteinExistence type="predicted"/>
<dbReference type="InParanoid" id="A0A200RBQ2"/>
<dbReference type="STRING" id="56857.A0A200RBQ2"/>
<dbReference type="GO" id="GO:1900150">
    <property type="term" value="P:regulation of defense response to fungus"/>
    <property type="evidence" value="ECO:0007669"/>
    <property type="project" value="InterPro"/>
</dbReference>
<evidence type="ECO:0000256" key="1">
    <source>
        <dbReference type="SAM" id="MobiDB-lite"/>
    </source>
</evidence>
<comment type="caution">
    <text evidence="2">The sequence shown here is derived from an EMBL/GenBank/DDBJ whole genome shotgun (WGS) entry which is preliminary data.</text>
</comment>
<dbReference type="EMBL" id="MVGT01000146">
    <property type="protein sequence ID" value="OVA20142.1"/>
    <property type="molecule type" value="Genomic_DNA"/>
</dbReference>
<dbReference type="OrthoDB" id="785270at2759"/>
<name>A0A200RBQ2_MACCD</name>